<reference evidence="2 3" key="1">
    <citation type="submission" date="2020-09" db="EMBL/GenBank/DDBJ databases">
        <title>De no assembly of potato wild relative species, Solanum commersonii.</title>
        <authorList>
            <person name="Cho K."/>
        </authorList>
    </citation>
    <scope>NUCLEOTIDE SEQUENCE [LARGE SCALE GENOMIC DNA]</scope>
    <source>
        <strain evidence="2">LZ3.2</strain>
        <tissue evidence="2">Leaf</tissue>
    </source>
</reference>
<sequence length="106" mass="11964">MKESLFSIKISILSPSFLDMVKQDMIIIAGTANSSIYLSLEESGLLDREGERHLFVKIKTLFVSVFSSLFLFPQSFSPAPLEVISFILLINFPVPSLSYWIKDKVC</sequence>
<protein>
    <submittedName>
        <fullName evidence="2">Uncharacterized protein</fullName>
    </submittedName>
</protein>
<dbReference type="EMBL" id="JACXVP010000004">
    <property type="protein sequence ID" value="KAG5611064.1"/>
    <property type="molecule type" value="Genomic_DNA"/>
</dbReference>
<comment type="caution">
    <text evidence="2">The sequence shown here is derived from an EMBL/GenBank/DDBJ whole genome shotgun (WGS) entry which is preliminary data.</text>
</comment>
<keyword evidence="1" id="KW-0472">Membrane</keyword>
<keyword evidence="1" id="KW-1133">Transmembrane helix</keyword>
<proteinExistence type="predicted"/>
<keyword evidence="3" id="KW-1185">Reference proteome</keyword>
<dbReference type="AlphaFoldDB" id="A0A9J5ZGW7"/>
<evidence type="ECO:0000313" key="3">
    <source>
        <dbReference type="Proteomes" id="UP000824120"/>
    </source>
</evidence>
<accession>A0A9J5ZGW7</accession>
<organism evidence="2 3">
    <name type="scientific">Solanum commersonii</name>
    <name type="common">Commerson's wild potato</name>
    <name type="synonym">Commerson's nightshade</name>
    <dbReference type="NCBI Taxonomy" id="4109"/>
    <lineage>
        <taxon>Eukaryota</taxon>
        <taxon>Viridiplantae</taxon>
        <taxon>Streptophyta</taxon>
        <taxon>Embryophyta</taxon>
        <taxon>Tracheophyta</taxon>
        <taxon>Spermatophyta</taxon>
        <taxon>Magnoliopsida</taxon>
        <taxon>eudicotyledons</taxon>
        <taxon>Gunneridae</taxon>
        <taxon>Pentapetalae</taxon>
        <taxon>asterids</taxon>
        <taxon>lamiids</taxon>
        <taxon>Solanales</taxon>
        <taxon>Solanaceae</taxon>
        <taxon>Solanoideae</taxon>
        <taxon>Solaneae</taxon>
        <taxon>Solanum</taxon>
    </lineage>
</organism>
<gene>
    <name evidence="2" type="ORF">H5410_022345</name>
</gene>
<feature type="transmembrane region" description="Helical" evidence="1">
    <location>
        <begin position="84"/>
        <end position="101"/>
    </location>
</feature>
<dbReference type="Proteomes" id="UP000824120">
    <property type="component" value="Chromosome 4"/>
</dbReference>
<evidence type="ECO:0000256" key="1">
    <source>
        <dbReference type="SAM" id="Phobius"/>
    </source>
</evidence>
<name>A0A9J5ZGW7_SOLCO</name>
<evidence type="ECO:0000313" key="2">
    <source>
        <dbReference type="EMBL" id="KAG5611064.1"/>
    </source>
</evidence>
<keyword evidence="1" id="KW-0812">Transmembrane</keyword>